<protein>
    <submittedName>
        <fullName evidence="1">Uncharacterized protein</fullName>
    </submittedName>
</protein>
<sequence>ILPNVHKINNIAYINKKLLKVIHNLNNLYTYNMLNEQHYKIELQQNIFLLNEIYNELKGIQQHSYDDTVSENIQLDKTNDLPSIYLG</sequence>
<dbReference type="OrthoDB" id="27140at2759"/>
<dbReference type="EMBL" id="GG702904">
    <property type="protein sequence ID" value="KOB89668.1"/>
    <property type="molecule type" value="Genomic_DNA"/>
</dbReference>
<proteinExistence type="predicted"/>
<dbReference type="AlphaFoldDB" id="A0A0L7MA38"/>
<accession>A0A0L7MA38</accession>
<evidence type="ECO:0000313" key="1">
    <source>
        <dbReference type="EMBL" id="KOB89668.1"/>
    </source>
</evidence>
<evidence type="ECO:0000313" key="2">
    <source>
        <dbReference type="Proteomes" id="UP000054282"/>
    </source>
</evidence>
<feature type="non-terminal residue" evidence="1">
    <location>
        <position position="1"/>
    </location>
</feature>
<reference evidence="2" key="2">
    <citation type="submission" date="2006-09" db="EMBL/GenBank/DDBJ databases">
        <title>The genome sequence of Plasmodium falciparum Dd2.</title>
        <authorList>
            <consortium name="The Broad Institute Genome Sequencing Platform"/>
            <person name="Birren B."/>
            <person name="Lander E."/>
            <person name="Galagan J."/>
            <person name="Nusbaum C."/>
            <person name="Devon K."/>
            <person name="Henn M."/>
            <person name="Jaffe D."/>
            <person name="Butler J."/>
            <person name="Alvarez P."/>
            <person name="Gnerre S."/>
            <person name="Grabherr M."/>
            <person name="Kleber M."/>
            <person name="Mauceli E."/>
            <person name="Brockman W."/>
            <person name="MacCallum I.A."/>
            <person name="Rounsley S."/>
            <person name="Young S."/>
            <person name="LaButti K."/>
            <person name="Pushparaj V."/>
            <person name="DeCaprio D."/>
            <person name="Crawford M."/>
            <person name="Koehrsen M."/>
            <person name="Engels R."/>
            <person name="Montgomery P."/>
            <person name="Pearson M."/>
            <person name="Howarth C."/>
            <person name="Larson L."/>
            <person name="Luoma S."/>
            <person name="White J."/>
            <person name="Kodira C."/>
            <person name="Zeng Q."/>
            <person name="O'Leary S."/>
            <person name="Yandava C."/>
            <person name="Alvarado L."/>
            <person name="Wirth D."/>
            <person name="Volkman S."/>
            <person name="Hartl D."/>
        </authorList>
    </citation>
    <scope>NUCLEOTIDE SEQUENCE [LARGE SCALE GENOMIC DNA]</scope>
</reference>
<dbReference type="KEGG" id="pfd:PFDG_05218"/>
<dbReference type="Proteomes" id="UP000054282">
    <property type="component" value="Unassembled WGS sequence"/>
</dbReference>
<gene>
    <name evidence="1" type="ORF">PFDG_05218</name>
</gene>
<reference evidence="2" key="1">
    <citation type="submission" date="2006-09" db="EMBL/GenBank/DDBJ databases">
        <title>Annotation of Plasmodium falciparum Dd2.</title>
        <authorList>
            <consortium name="The Broad Institute Genome Sequencing Platform"/>
            <person name="Volkman S.K."/>
            <person name="Neafsey D.E."/>
            <person name="Dash A.P."/>
            <person name="Chitnis C.E."/>
            <person name="Hartl D.L."/>
            <person name="Young S.K."/>
            <person name="Zeng Q."/>
            <person name="Koehrsen M."/>
            <person name="Alvarado L."/>
            <person name="Berlin A."/>
            <person name="Borenstein D."/>
            <person name="Chapman S.B."/>
            <person name="Chen Z."/>
            <person name="Engels R."/>
            <person name="Freedman E."/>
            <person name="Gellesch M."/>
            <person name="Goldberg J."/>
            <person name="Griggs A."/>
            <person name="Gujja S."/>
            <person name="Heilman E.R."/>
            <person name="Heiman D.I."/>
            <person name="Howarth C."/>
            <person name="Jen D."/>
            <person name="Larson L."/>
            <person name="Mehta T."/>
            <person name="Neiman D."/>
            <person name="Park D."/>
            <person name="Pearson M."/>
            <person name="Roberts A."/>
            <person name="Saif S."/>
            <person name="Shea T."/>
            <person name="Shenoy N."/>
            <person name="Sisk P."/>
            <person name="Stolte C."/>
            <person name="Sykes S."/>
            <person name="Walk T."/>
            <person name="White J."/>
            <person name="Yandava C."/>
            <person name="Haas B."/>
            <person name="Henn M.R."/>
            <person name="Nusbaum C."/>
            <person name="Birren B."/>
        </authorList>
    </citation>
    <scope>NUCLEOTIDE SEQUENCE [LARGE SCALE GENOMIC DNA]</scope>
</reference>
<organism evidence="1 2">
    <name type="scientific">Plasmodium falciparum (isolate Dd2)</name>
    <dbReference type="NCBI Taxonomy" id="57267"/>
    <lineage>
        <taxon>Eukaryota</taxon>
        <taxon>Sar</taxon>
        <taxon>Alveolata</taxon>
        <taxon>Apicomplexa</taxon>
        <taxon>Aconoidasida</taxon>
        <taxon>Haemosporida</taxon>
        <taxon>Plasmodiidae</taxon>
        <taxon>Plasmodium</taxon>
        <taxon>Plasmodium (Laverania)</taxon>
    </lineage>
</organism>
<name>A0A0L7MA38_PLAF4</name>